<protein>
    <submittedName>
        <fullName evidence="3">TLD-domain-containing protein</fullName>
    </submittedName>
</protein>
<dbReference type="SUPFAM" id="SSF54695">
    <property type="entry name" value="POZ domain"/>
    <property type="match status" value="1"/>
</dbReference>
<dbReference type="SMART" id="SM00584">
    <property type="entry name" value="TLDc"/>
    <property type="match status" value="1"/>
</dbReference>
<dbReference type="Gene3D" id="3.30.710.10">
    <property type="entry name" value="Potassium Channel Kv1.1, Chain A"/>
    <property type="match status" value="1"/>
</dbReference>
<dbReference type="AlphaFoldDB" id="A0A397SW41"/>
<keyword evidence="4" id="KW-1185">Reference proteome</keyword>
<evidence type="ECO:0000313" key="3">
    <source>
        <dbReference type="EMBL" id="RIA89892.1"/>
    </source>
</evidence>
<dbReference type="Proteomes" id="UP000265703">
    <property type="component" value="Unassembled WGS sequence"/>
</dbReference>
<dbReference type="PROSITE" id="PS51886">
    <property type="entry name" value="TLDC"/>
    <property type="match status" value="1"/>
</dbReference>
<reference evidence="3 4" key="1">
    <citation type="submission" date="2018-06" db="EMBL/GenBank/DDBJ databases">
        <title>Comparative genomics reveals the genomic features of Rhizophagus irregularis, R. cerebriforme, R. diaphanum and Gigaspora rosea, and their symbiotic lifestyle signature.</title>
        <authorList>
            <person name="Morin E."/>
            <person name="San Clemente H."/>
            <person name="Chen E.C.H."/>
            <person name="De La Providencia I."/>
            <person name="Hainaut M."/>
            <person name="Kuo A."/>
            <person name="Kohler A."/>
            <person name="Murat C."/>
            <person name="Tang N."/>
            <person name="Roy S."/>
            <person name="Loubradou J."/>
            <person name="Henrissat B."/>
            <person name="Grigoriev I.V."/>
            <person name="Corradi N."/>
            <person name="Roux C."/>
            <person name="Martin F.M."/>
        </authorList>
    </citation>
    <scope>NUCLEOTIDE SEQUENCE [LARGE SCALE GENOMIC DNA]</scope>
    <source>
        <strain evidence="3 4">DAOM 227022</strain>
    </source>
</reference>
<accession>A0A397SW41</accession>
<dbReference type="Pfam" id="PF07534">
    <property type="entry name" value="TLD"/>
    <property type="match status" value="1"/>
</dbReference>
<dbReference type="OrthoDB" id="298084at2759"/>
<feature type="domain" description="BTB" evidence="1">
    <location>
        <begin position="26"/>
        <end position="88"/>
    </location>
</feature>
<organism evidence="3 4">
    <name type="scientific">Glomus cerebriforme</name>
    <dbReference type="NCBI Taxonomy" id="658196"/>
    <lineage>
        <taxon>Eukaryota</taxon>
        <taxon>Fungi</taxon>
        <taxon>Fungi incertae sedis</taxon>
        <taxon>Mucoromycota</taxon>
        <taxon>Glomeromycotina</taxon>
        <taxon>Glomeromycetes</taxon>
        <taxon>Glomerales</taxon>
        <taxon>Glomeraceae</taxon>
        <taxon>Glomus</taxon>
    </lineage>
</organism>
<dbReference type="PROSITE" id="PS50097">
    <property type="entry name" value="BTB"/>
    <property type="match status" value="1"/>
</dbReference>
<proteinExistence type="predicted"/>
<evidence type="ECO:0000259" key="1">
    <source>
        <dbReference type="PROSITE" id="PS50097"/>
    </source>
</evidence>
<dbReference type="PANTHER" id="PTHR23354">
    <property type="entry name" value="NUCLEOLAR PROTEIN 7/ESTROGEN RECEPTOR COACTIVATOR-RELATED"/>
    <property type="match status" value="1"/>
</dbReference>
<dbReference type="CDD" id="cd18186">
    <property type="entry name" value="BTB_POZ_ZBTB_KLHL-like"/>
    <property type="match status" value="1"/>
</dbReference>
<name>A0A397SW41_9GLOM</name>
<feature type="domain" description="TLDc" evidence="2">
    <location>
        <begin position="97"/>
        <end position="269"/>
    </location>
</feature>
<dbReference type="Pfam" id="PF00651">
    <property type="entry name" value="BTB"/>
    <property type="match status" value="1"/>
</dbReference>
<dbReference type="InterPro" id="IPR000210">
    <property type="entry name" value="BTB/POZ_dom"/>
</dbReference>
<comment type="caution">
    <text evidence="3">The sequence shown here is derived from an EMBL/GenBank/DDBJ whole genome shotgun (WGS) entry which is preliminary data.</text>
</comment>
<gene>
    <name evidence="3" type="ORF">C1645_738278</name>
</gene>
<sequence length="271" mass="30930">MSCSRPFWLVYPHEDFSRLLKDADDYNVIIEIGEGSNMKKFHAHSVILRARSPYFHNALSSEWSRKENGYIVFKQLGVTPSIFKVIIKVSPIKIDSTIIGPQHTALIARWLDNEPFIKQGIQYNFTLLFRASRDGYSINELRQQCAGKGPVILIVKLQDSGQLIGGYNPIGWKSVKLGPRRGTKESFIFTLGDGTSPYDARIARVAYDKCDTEIDDLIWIGPKFGKGPDLWVRMSTDQSGEARKETYENSILETEGRFRWIDCEIFSILKK</sequence>
<dbReference type="EMBL" id="QKYT01000201">
    <property type="protein sequence ID" value="RIA89892.1"/>
    <property type="molecule type" value="Genomic_DNA"/>
</dbReference>
<evidence type="ECO:0000259" key="2">
    <source>
        <dbReference type="PROSITE" id="PS51886"/>
    </source>
</evidence>
<dbReference type="InterPro" id="IPR011333">
    <property type="entry name" value="SKP1/BTB/POZ_sf"/>
</dbReference>
<evidence type="ECO:0000313" key="4">
    <source>
        <dbReference type="Proteomes" id="UP000265703"/>
    </source>
</evidence>
<dbReference type="InterPro" id="IPR006571">
    <property type="entry name" value="TLDc_dom"/>
</dbReference>